<gene>
    <name evidence="3" type="ORF">OS493_026675</name>
</gene>
<evidence type="ECO:0000256" key="2">
    <source>
        <dbReference type="SAM" id="SignalP"/>
    </source>
</evidence>
<feature type="compositionally biased region" description="Polar residues" evidence="1">
    <location>
        <begin position="141"/>
        <end position="156"/>
    </location>
</feature>
<comment type="caution">
    <text evidence="3">The sequence shown here is derived from an EMBL/GenBank/DDBJ whole genome shotgun (WGS) entry which is preliminary data.</text>
</comment>
<keyword evidence="4" id="KW-1185">Reference proteome</keyword>
<dbReference type="AlphaFoldDB" id="A0A9W9ZYG3"/>
<organism evidence="3 4">
    <name type="scientific">Desmophyllum pertusum</name>
    <dbReference type="NCBI Taxonomy" id="174260"/>
    <lineage>
        <taxon>Eukaryota</taxon>
        <taxon>Metazoa</taxon>
        <taxon>Cnidaria</taxon>
        <taxon>Anthozoa</taxon>
        <taxon>Hexacorallia</taxon>
        <taxon>Scleractinia</taxon>
        <taxon>Caryophylliina</taxon>
        <taxon>Caryophylliidae</taxon>
        <taxon>Desmophyllum</taxon>
    </lineage>
</organism>
<keyword evidence="2" id="KW-0732">Signal</keyword>
<name>A0A9W9ZYG3_9CNID</name>
<reference evidence="3" key="1">
    <citation type="submission" date="2023-01" db="EMBL/GenBank/DDBJ databases">
        <title>Genome assembly of the deep-sea coral Lophelia pertusa.</title>
        <authorList>
            <person name="Herrera S."/>
            <person name="Cordes E."/>
        </authorList>
    </citation>
    <scope>NUCLEOTIDE SEQUENCE</scope>
    <source>
        <strain evidence="3">USNM1676648</strain>
        <tissue evidence="3">Polyp</tissue>
    </source>
</reference>
<feature type="region of interest" description="Disordered" evidence="1">
    <location>
        <begin position="82"/>
        <end position="156"/>
    </location>
</feature>
<accession>A0A9W9ZYG3</accession>
<dbReference type="Proteomes" id="UP001163046">
    <property type="component" value="Unassembled WGS sequence"/>
</dbReference>
<feature type="compositionally biased region" description="Polar residues" evidence="1">
    <location>
        <begin position="99"/>
        <end position="112"/>
    </location>
</feature>
<protein>
    <submittedName>
        <fullName evidence="3">Uncharacterized protein</fullName>
    </submittedName>
</protein>
<feature type="signal peptide" evidence="2">
    <location>
        <begin position="1"/>
        <end position="20"/>
    </location>
</feature>
<proteinExistence type="predicted"/>
<evidence type="ECO:0000313" key="3">
    <source>
        <dbReference type="EMBL" id="KAJ7390168.1"/>
    </source>
</evidence>
<feature type="compositionally biased region" description="Low complexity" evidence="1">
    <location>
        <begin position="113"/>
        <end position="131"/>
    </location>
</feature>
<evidence type="ECO:0000256" key="1">
    <source>
        <dbReference type="SAM" id="MobiDB-lite"/>
    </source>
</evidence>
<evidence type="ECO:0000313" key="4">
    <source>
        <dbReference type="Proteomes" id="UP001163046"/>
    </source>
</evidence>
<sequence length="156" mass="16659">MHLLLSFLLLCGLVCSFVSAGPSPQWLYEQIHALPDTDNDHEATELHIKKSNIPDKNHALLHKRKDGVKRLFNFLDSAIQDSGSGSGEGSGHEQVAMVTEQQNSGSTGLTGRQSTGSASSKQQTTTTASSSDRAQHKTEAQGASVQVSSNTDIKQA</sequence>
<feature type="chain" id="PRO_5040926980" evidence="2">
    <location>
        <begin position="21"/>
        <end position="156"/>
    </location>
</feature>
<dbReference type="EMBL" id="MU825419">
    <property type="protein sequence ID" value="KAJ7390168.1"/>
    <property type="molecule type" value="Genomic_DNA"/>
</dbReference>